<dbReference type="SMART" id="SM00487">
    <property type="entry name" value="DEXDc"/>
    <property type="match status" value="1"/>
</dbReference>
<dbReference type="GO" id="GO:0006281">
    <property type="term" value="P:DNA repair"/>
    <property type="evidence" value="ECO:0007669"/>
    <property type="project" value="TreeGrafter"/>
</dbReference>
<comment type="caution">
    <text evidence="5">The sequence shown here is derived from an EMBL/GenBank/DDBJ whole genome shotgun (WGS) entry which is preliminary data.</text>
</comment>
<feature type="domain" description="Helicase ATP-binding" evidence="3">
    <location>
        <begin position="244"/>
        <end position="410"/>
    </location>
</feature>
<dbReference type="GO" id="GO:0031297">
    <property type="term" value="P:replication fork processing"/>
    <property type="evidence" value="ECO:0007669"/>
    <property type="project" value="TreeGrafter"/>
</dbReference>
<dbReference type="InterPro" id="IPR000330">
    <property type="entry name" value="SNF2_N"/>
</dbReference>
<dbReference type="Gene3D" id="3.40.50.300">
    <property type="entry name" value="P-loop containing nucleotide triphosphate hydrolases"/>
    <property type="match status" value="1"/>
</dbReference>
<dbReference type="InterPro" id="IPR038718">
    <property type="entry name" value="SNF2-like_sf"/>
</dbReference>
<name>A0A3A4A567_9ACTN</name>
<dbReference type="EMBL" id="QZEY01000017">
    <property type="protein sequence ID" value="RJL23976.1"/>
    <property type="molecule type" value="Genomic_DNA"/>
</dbReference>
<feature type="domain" description="Helicase C-terminal" evidence="4">
    <location>
        <begin position="558"/>
        <end position="740"/>
    </location>
</feature>
<evidence type="ECO:0000313" key="5">
    <source>
        <dbReference type="EMBL" id="RJL23976.1"/>
    </source>
</evidence>
<keyword evidence="5" id="KW-0067">ATP-binding</keyword>
<dbReference type="InterPro" id="IPR049730">
    <property type="entry name" value="SNF2/RAD54-like_C"/>
</dbReference>
<dbReference type="SUPFAM" id="SSF52540">
    <property type="entry name" value="P-loop containing nucleoside triphosphate hydrolases"/>
    <property type="match status" value="2"/>
</dbReference>
<feature type="compositionally biased region" description="Basic and acidic residues" evidence="2">
    <location>
        <begin position="741"/>
        <end position="763"/>
    </location>
</feature>
<dbReference type="Proteomes" id="UP000265768">
    <property type="component" value="Unassembled WGS sequence"/>
</dbReference>
<evidence type="ECO:0000313" key="6">
    <source>
        <dbReference type="Proteomes" id="UP000265768"/>
    </source>
</evidence>
<protein>
    <submittedName>
        <fullName evidence="5">DEAD/DEAH box helicase</fullName>
    </submittedName>
</protein>
<keyword evidence="5" id="KW-0347">Helicase</keyword>
<dbReference type="GO" id="GO:0004386">
    <property type="term" value="F:helicase activity"/>
    <property type="evidence" value="ECO:0007669"/>
    <property type="project" value="UniProtKB-KW"/>
</dbReference>
<dbReference type="OrthoDB" id="9814088at2"/>
<accession>A0A3A4A567</accession>
<evidence type="ECO:0000259" key="4">
    <source>
        <dbReference type="PROSITE" id="PS51194"/>
    </source>
</evidence>
<dbReference type="InterPro" id="IPR014001">
    <property type="entry name" value="Helicase_ATP-bd"/>
</dbReference>
<dbReference type="GO" id="GO:0005524">
    <property type="term" value="F:ATP binding"/>
    <property type="evidence" value="ECO:0007669"/>
    <property type="project" value="InterPro"/>
</dbReference>
<keyword evidence="6" id="KW-1185">Reference proteome</keyword>
<dbReference type="PANTHER" id="PTHR45766:SF6">
    <property type="entry name" value="SWI_SNF-RELATED MATRIX-ASSOCIATED ACTIN-DEPENDENT REGULATOR OF CHROMATIN SUBFAMILY A-LIKE PROTEIN 1"/>
    <property type="match status" value="1"/>
</dbReference>
<feature type="compositionally biased region" description="Basic residues" evidence="2">
    <location>
        <begin position="792"/>
        <end position="802"/>
    </location>
</feature>
<organism evidence="5 6">
    <name type="scientific">Bailinhaonella thermotolerans</name>
    <dbReference type="NCBI Taxonomy" id="1070861"/>
    <lineage>
        <taxon>Bacteria</taxon>
        <taxon>Bacillati</taxon>
        <taxon>Actinomycetota</taxon>
        <taxon>Actinomycetes</taxon>
        <taxon>Streptosporangiales</taxon>
        <taxon>Streptosporangiaceae</taxon>
        <taxon>Bailinhaonella</taxon>
    </lineage>
</organism>
<dbReference type="PROSITE" id="PS51192">
    <property type="entry name" value="HELICASE_ATP_BIND_1"/>
    <property type="match status" value="1"/>
</dbReference>
<dbReference type="Gene3D" id="3.40.50.10810">
    <property type="entry name" value="Tandem AAA-ATPase domain"/>
    <property type="match status" value="1"/>
</dbReference>
<dbReference type="RefSeq" id="WP_119930231.1">
    <property type="nucleotide sequence ID" value="NZ_QZEY01000017.1"/>
</dbReference>
<dbReference type="Pfam" id="PF00271">
    <property type="entry name" value="Helicase_C"/>
    <property type="match status" value="1"/>
</dbReference>
<dbReference type="SMART" id="SM00490">
    <property type="entry name" value="HELICc"/>
    <property type="match status" value="1"/>
</dbReference>
<proteinExistence type="predicted"/>
<sequence>MPRPVTATRPVGLSREGQLFRLVFAYRPDLVERAQRLPYARFDAGAGRSWTCLVCAQSVEQLRRWHYEGLTDVSADELLAPGEDPPECADALLRPHTRARPFALLLAWRDEALTARLRAVPGAARAGTGTLTFPPGAAAALAELVQRGIVEDPDQILRPAEVTIAFDIRTGGFACIGDPRAQKHFDAHFPARDVVAAWRDKGLEVDFADAFSREVYRGELARVGPGVQPYGMALELRDYQKRAVAVGLERSGLAVFDEPGVGKTPAAIGLGHELLHRGVVERVVVSPPGGIRSQWRQEIVKFTGCDPEEIVVVAGGPGKRAKAYAEAADRRWLIVHHDVLHRDLEQIAPLVRGVLLVVDEAHRFTNPRAQRTQALRRLIRRCARQLVLTGTPAENNPAEWYAVLGTLAVPGCLGGPADFLNRYRYPRMIGGRQAGYEGERNLPELRARSAPHFLRRTKAEVVAHLPPLRFHHLRLDPGPRFAAALRRAHQAARDEIVAAVTGGRLPEDAEDLAQGAEMTATAMLRLLCSSPRLVLGSQAASAQALRDSGLIPDADGPKLDELRVMAAKMQAAGERMVVFTFSRQMAALIGERLGADGIRHVLYTGDTSADARDQAVAAFTTPGEPIAGTGAERTGPTVFVATDAGAEGLNLGRCCSTLVNFDLPWTPGRLEQRSNRIHRADGAHSSYLVVNLTIAGTLEEGIMRLIERKAAVSGALFAERRRTAAITGRRNRSLVEQALHDWARDETAAPPRGDETGRARETDQAGEPDQLGVISSAPPAPPEALREGPPRDRRRGGGPRAG</sequence>
<evidence type="ECO:0000259" key="3">
    <source>
        <dbReference type="PROSITE" id="PS51192"/>
    </source>
</evidence>
<keyword evidence="5" id="KW-0547">Nucleotide-binding</keyword>
<dbReference type="PROSITE" id="PS51194">
    <property type="entry name" value="HELICASE_CTER"/>
    <property type="match status" value="1"/>
</dbReference>
<dbReference type="Pfam" id="PF00176">
    <property type="entry name" value="SNF2-rel_dom"/>
    <property type="match status" value="1"/>
</dbReference>
<gene>
    <name evidence="5" type="ORF">D5H75_31580</name>
</gene>
<dbReference type="InterPro" id="IPR001650">
    <property type="entry name" value="Helicase_C-like"/>
</dbReference>
<dbReference type="InterPro" id="IPR027417">
    <property type="entry name" value="P-loop_NTPase"/>
</dbReference>
<feature type="region of interest" description="Disordered" evidence="2">
    <location>
        <begin position="741"/>
        <end position="802"/>
    </location>
</feature>
<dbReference type="CDD" id="cd18793">
    <property type="entry name" value="SF2_C_SNF"/>
    <property type="match status" value="1"/>
</dbReference>
<evidence type="ECO:0000256" key="1">
    <source>
        <dbReference type="ARBA" id="ARBA00022801"/>
    </source>
</evidence>
<dbReference type="AlphaFoldDB" id="A0A3A4A567"/>
<dbReference type="PANTHER" id="PTHR45766">
    <property type="entry name" value="DNA ANNEALING HELICASE AND ENDONUCLEASE ZRANB3 FAMILY MEMBER"/>
    <property type="match status" value="1"/>
</dbReference>
<keyword evidence="1" id="KW-0378">Hydrolase</keyword>
<evidence type="ECO:0000256" key="2">
    <source>
        <dbReference type="SAM" id="MobiDB-lite"/>
    </source>
</evidence>
<dbReference type="GO" id="GO:0016787">
    <property type="term" value="F:hydrolase activity"/>
    <property type="evidence" value="ECO:0007669"/>
    <property type="project" value="UniProtKB-KW"/>
</dbReference>
<reference evidence="5 6" key="1">
    <citation type="submission" date="2018-09" db="EMBL/GenBank/DDBJ databases">
        <title>YIM 75507 draft genome.</title>
        <authorList>
            <person name="Tang S."/>
            <person name="Feng Y."/>
        </authorList>
    </citation>
    <scope>NUCLEOTIDE SEQUENCE [LARGE SCALE GENOMIC DNA]</scope>
    <source>
        <strain evidence="5 6">YIM 75507</strain>
    </source>
</reference>